<evidence type="ECO:0000256" key="6">
    <source>
        <dbReference type="ARBA" id="ARBA00023136"/>
    </source>
</evidence>
<dbReference type="OrthoDB" id="9791874at2"/>
<comment type="caution">
    <text evidence="9">The sequence shown here is derived from an EMBL/GenBank/DDBJ whole genome shotgun (WGS) entry which is preliminary data.</text>
</comment>
<feature type="transmembrane region" description="Helical" evidence="7">
    <location>
        <begin position="150"/>
        <end position="168"/>
    </location>
</feature>
<evidence type="ECO:0000256" key="5">
    <source>
        <dbReference type="ARBA" id="ARBA00022989"/>
    </source>
</evidence>
<dbReference type="AlphaFoldDB" id="A0A432W4H3"/>
<dbReference type="Pfam" id="PF03458">
    <property type="entry name" value="Gly_transporter"/>
    <property type="match status" value="2"/>
</dbReference>
<dbReference type="RefSeq" id="WP_126804105.1">
    <property type="nucleotide sequence ID" value="NZ_PIPL01000002.1"/>
</dbReference>
<protein>
    <recommendedName>
        <fullName evidence="8">Glycine transporter domain-containing protein</fullName>
    </recommendedName>
</protein>
<feature type="transmembrane region" description="Helical" evidence="7">
    <location>
        <begin position="32"/>
        <end position="52"/>
    </location>
</feature>
<dbReference type="PANTHER" id="PTHR30506">
    <property type="entry name" value="INNER MEMBRANE PROTEIN"/>
    <property type="match status" value="1"/>
</dbReference>
<keyword evidence="4 7" id="KW-0812">Transmembrane</keyword>
<comment type="similarity">
    <text evidence="2">Belongs to the UPF0126 family.</text>
</comment>
<feature type="transmembrane region" description="Helical" evidence="7">
    <location>
        <begin position="113"/>
        <end position="138"/>
    </location>
</feature>
<feature type="transmembrane region" description="Helical" evidence="7">
    <location>
        <begin position="64"/>
        <end position="82"/>
    </location>
</feature>
<feature type="domain" description="Glycine transporter" evidence="8">
    <location>
        <begin position="7"/>
        <end position="79"/>
    </location>
</feature>
<dbReference type="Proteomes" id="UP000288293">
    <property type="component" value="Unassembled WGS sequence"/>
</dbReference>
<proteinExistence type="inferred from homology"/>
<keyword evidence="6 7" id="KW-0472">Membrane</keyword>
<evidence type="ECO:0000256" key="4">
    <source>
        <dbReference type="ARBA" id="ARBA00022692"/>
    </source>
</evidence>
<feature type="transmembrane region" description="Helical" evidence="7">
    <location>
        <begin position="174"/>
        <end position="191"/>
    </location>
</feature>
<dbReference type="GO" id="GO:0005886">
    <property type="term" value="C:plasma membrane"/>
    <property type="evidence" value="ECO:0007669"/>
    <property type="project" value="UniProtKB-SubCell"/>
</dbReference>
<evidence type="ECO:0000256" key="2">
    <source>
        <dbReference type="ARBA" id="ARBA00008193"/>
    </source>
</evidence>
<evidence type="ECO:0000313" key="9">
    <source>
        <dbReference type="EMBL" id="RUO24401.1"/>
    </source>
</evidence>
<gene>
    <name evidence="9" type="ORF">CWE09_11080</name>
</gene>
<feature type="domain" description="Glycine transporter" evidence="8">
    <location>
        <begin position="93"/>
        <end position="166"/>
    </location>
</feature>
<name>A0A432W4H3_9GAMM</name>
<accession>A0A432W4H3</accession>
<evidence type="ECO:0000259" key="8">
    <source>
        <dbReference type="Pfam" id="PF03458"/>
    </source>
</evidence>
<reference evidence="9 10" key="1">
    <citation type="journal article" date="2011" name="Front. Microbiol.">
        <title>Genomic signatures of strain selection and enhancement in Bacillus atrophaeus var. globigii, a historical biowarfare simulant.</title>
        <authorList>
            <person name="Gibbons H.S."/>
            <person name="Broomall S.M."/>
            <person name="McNew L.A."/>
            <person name="Daligault H."/>
            <person name="Chapman C."/>
            <person name="Bruce D."/>
            <person name="Karavis M."/>
            <person name="Krepps M."/>
            <person name="McGregor P.A."/>
            <person name="Hong C."/>
            <person name="Park K.H."/>
            <person name="Akmal A."/>
            <person name="Feldman A."/>
            <person name="Lin J.S."/>
            <person name="Chang W.E."/>
            <person name="Higgs B.W."/>
            <person name="Demirev P."/>
            <person name="Lindquist J."/>
            <person name="Liem A."/>
            <person name="Fochler E."/>
            <person name="Read T.D."/>
            <person name="Tapia R."/>
            <person name="Johnson S."/>
            <person name="Bishop-Lilly K.A."/>
            <person name="Detter C."/>
            <person name="Han C."/>
            <person name="Sozhamannan S."/>
            <person name="Rosenzweig C.N."/>
            <person name="Skowronski E.W."/>
        </authorList>
    </citation>
    <scope>NUCLEOTIDE SEQUENCE [LARGE SCALE GENOMIC DNA]</scope>
    <source>
        <strain evidence="9 10">MLST1</strain>
    </source>
</reference>
<organism evidence="9 10">
    <name type="scientific">Aliidiomarina minuta</name>
    <dbReference type="NCBI Taxonomy" id="880057"/>
    <lineage>
        <taxon>Bacteria</taxon>
        <taxon>Pseudomonadati</taxon>
        <taxon>Pseudomonadota</taxon>
        <taxon>Gammaproteobacteria</taxon>
        <taxon>Alteromonadales</taxon>
        <taxon>Idiomarinaceae</taxon>
        <taxon>Aliidiomarina</taxon>
    </lineage>
</organism>
<feature type="transmembrane region" description="Helical" evidence="7">
    <location>
        <begin position="89"/>
        <end position="107"/>
    </location>
</feature>
<dbReference type="PANTHER" id="PTHR30506:SF3">
    <property type="entry name" value="UPF0126 INNER MEMBRANE PROTEIN YADS-RELATED"/>
    <property type="match status" value="1"/>
</dbReference>
<feature type="transmembrane region" description="Helical" evidence="7">
    <location>
        <begin position="6"/>
        <end position="25"/>
    </location>
</feature>
<evidence type="ECO:0000256" key="7">
    <source>
        <dbReference type="SAM" id="Phobius"/>
    </source>
</evidence>
<keyword evidence="10" id="KW-1185">Reference proteome</keyword>
<evidence type="ECO:0000256" key="1">
    <source>
        <dbReference type="ARBA" id="ARBA00004651"/>
    </source>
</evidence>
<keyword evidence="5 7" id="KW-1133">Transmembrane helix</keyword>
<evidence type="ECO:0000256" key="3">
    <source>
        <dbReference type="ARBA" id="ARBA00022475"/>
    </source>
</evidence>
<dbReference type="EMBL" id="PIPL01000002">
    <property type="protein sequence ID" value="RUO24401.1"/>
    <property type="molecule type" value="Genomic_DNA"/>
</dbReference>
<comment type="subcellular location">
    <subcellularLocation>
        <location evidence="1">Cell membrane</location>
        <topology evidence="1">Multi-pass membrane protein</topology>
    </subcellularLocation>
</comment>
<evidence type="ECO:0000313" key="10">
    <source>
        <dbReference type="Proteomes" id="UP000288293"/>
    </source>
</evidence>
<dbReference type="InterPro" id="IPR005115">
    <property type="entry name" value="Gly_transporter"/>
</dbReference>
<keyword evidence="3" id="KW-1003">Cell membrane</keyword>
<sequence>MFDWFYITDLLGVAVFAIAGTLLAFRKQMDGFGVVVLASVTAIGGGTTRDVILDLPVFWLHDPTYFIVILTAATITIVWLRFRAYIPVNRLLFADALGIAFFTVLGAEKALEAGVSGFTAIILGTMTAVFGGMIRDVLARDIPMVLKSELYATTCIAGASVFVILYPIHDTLAMIAALVTTFGLRMGAIRYKWSLPVFSDHQEPR</sequence>